<feature type="compositionally biased region" description="Acidic residues" evidence="1">
    <location>
        <begin position="28"/>
        <end position="38"/>
    </location>
</feature>
<feature type="compositionally biased region" description="Basic and acidic residues" evidence="1">
    <location>
        <begin position="117"/>
        <end position="126"/>
    </location>
</feature>
<name>L7JAA5_PYRO1</name>
<dbReference type="EMBL" id="JH795593">
    <property type="protein sequence ID" value="ELQ64445.1"/>
    <property type="molecule type" value="Genomic_DNA"/>
</dbReference>
<feature type="compositionally biased region" description="Basic residues" evidence="1">
    <location>
        <begin position="105"/>
        <end position="116"/>
    </location>
</feature>
<protein>
    <submittedName>
        <fullName evidence="2">Uncharacterized protein</fullName>
    </submittedName>
</protein>
<feature type="region of interest" description="Disordered" evidence="1">
    <location>
        <begin position="23"/>
        <end position="207"/>
    </location>
</feature>
<feature type="compositionally biased region" description="Acidic residues" evidence="1">
    <location>
        <begin position="67"/>
        <end position="77"/>
    </location>
</feature>
<organism>
    <name type="scientific">Pyricularia oryzae (strain P131)</name>
    <name type="common">Rice blast fungus</name>
    <name type="synonym">Magnaporthe oryzae</name>
    <dbReference type="NCBI Taxonomy" id="1143193"/>
    <lineage>
        <taxon>Eukaryota</taxon>
        <taxon>Fungi</taxon>
        <taxon>Dikarya</taxon>
        <taxon>Ascomycota</taxon>
        <taxon>Pezizomycotina</taxon>
        <taxon>Sordariomycetes</taxon>
        <taxon>Sordariomycetidae</taxon>
        <taxon>Magnaporthales</taxon>
        <taxon>Pyriculariaceae</taxon>
        <taxon>Pyricularia</taxon>
    </lineage>
</organism>
<gene>
    <name evidence="2" type="ORF">OOW_P131scaffold00620g1</name>
</gene>
<feature type="compositionally biased region" description="Polar residues" evidence="1">
    <location>
        <begin position="189"/>
        <end position="198"/>
    </location>
</feature>
<reference evidence="2" key="1">
    <citation type="journal article" date="2012" name="PLoS Genet.">
        <title>Comparative analysis of the genomes of two field isolates of the rice blast fungus Magnaporthe oryzae.</title>
        <authorList>
            <person name="Xue M."/>
            <person name="Yang J."/>
            <person name="Li Z."/>
            <person name="Hu S."/>
            <person name="Yao N."/>
            <person name="Dean R.A."/>
            <person name="Zhao W."/>
            <person name="Shen M."/>
            <person name="Zhang H."/>
            <person name="Li C."/>
            <person name="Liu L."/>
            <person name="Cao L."/>
            <person name="Xu X."/>
            <person name="Xing Y."/>
            <person name="Hsiang T."/>
            <person name="Zhang Z."/>
            <person name="Xu J.R."/>
            <person name="Peng Y.L."/>
        </authorList>
    </citation>
    <scope>NUCLEOTIDE SEQUENCE [LARGE SCALE GENOMIC DNA]</scope>
    <source>
        <strain evidence="2">P131</strain>
    </source>
</reference>
<dbReference type="AlphaFoldDB" id="L7JAA5"/>
<feature type="compositionally biased region" description="Basic and acidic residues" evidence="1">
    <location>
        <begin position="138"/>
        <end position="152"/>
    </location>
</feature>
<feature type="compositionally biased region" description="Basic and acidic residues" evidence="1">
    <location>
        <begin position="89"/>
        <end position="104"/>
    </location>
</feature>
<proteinExistence type="predicted"/>
<evidence type="ECO:0000313" key="2">
    <source>
        <dbReference type="EMBL" id="ELQ64445.1"/>
    </source>
</evidence>
<evidence type="ECO:0000256" key="1">
    <source>
        <dbReference type="SAM" id="MobiDB-lite"/>
    </source>
</evidence>
<accession>L7JAA5</accession>
<sequence>MRGKNRYITKYLGLVEVHAEDLVNYDTSDQDEEADPEPAAEKQQNNDATMDVDQPEENKAANSENGEKDDEDVEIFIEDPVPQGPKAIKGGEDKVPREHLNKVERKARKKALKAARRAGEQPERLCDICAGAHWSQDCPEKSEKGSNKRKSADEDDETNVAKSRPAKKSKDKSTKAPKVTATKTEKTKNIQNSENGQLAKNKPKEKNAEISAQHLTKRAKRGEAPSPYADGLHAVVKVPRELDGATLTEEEFAACVSMCGLAQMPRAFGVMSKGLWFLAFHGMDAVDAACSRQIVFSKGFYGLKEATTAPIQPYLTGGPQAYVTENGGPYDFEKLSTMLSEKFKG</sequence>